<proteinExistence type="predicted"/>
<reference evidence="1 2" key="1">
    <citation type="submission" date="2020-11" db="EMBL/GenBank/DDBJ databases">
        <title>Pseudomonas fulva producing VIM-24.</title>
        <authorList>
            <person name="Liu S."/>
        </authorList>
    </citation>
    <scope>NUCLEOTIDE SEQUENCE [LARGE SCALE GENOMIC DNA]</scope>
    <source>
        <strain evidence="1 2">ZDHY414</strain>
    </source>
</reference>
<dbReference type="EMBL" id="CP064946">
    <property type="protein sequence ID" value="QPH49824.1"/>
    <property type="molecule type" value="Genomic_DNA"/>
</dbReference>
<evidence type="ECO:0000313" key="1">
    <source>
        <dbReference type="EMBL" id="QPH49824.1"/>
    </source>
</evidence>
<dbReference type="Proteomes" id="UP000594430">
    <property type="component" value="Chromosome"/>
</dbReference>
<dbReference type="RefSeq" id="WP_128610879.1">
    <property type="nucleotide sequence ID" value="NZ_CANLYG010000019.1"/>
</dbReference>
<name>A0A7S9L9A5_9PSED</name>
<evidence type="ECO:0000313" key="2">
    <source>
        <dbReference type="Proteomes" id="UP000594430"/>
    </source>
</evidence>
<accession>A0A7S9L9A5</accession>
<dbReference type="AlphaFoldDB" id="A0A7S9L9A5"/>
<sequence length="245" mass="26861">MDTPSNPAALLLRILQNMRAHTGDASTLNVLARAVGQNPTDLVGLSRSIVSIAELNARAKQAIELHVFGEKDMYLSPTKQIDEILADLNLTAPWRHQSHKIDDALIMGLKYADHFLSNSAAASHRSDMVTASALASSVEALIEDCLKADLDEDLRTFFADILERLRSGLTQFKIYGSAAFDRMLDEIVGAINRRRIQIDDQSEEAKGFIGRVFDTIGRVNDLVSTSDTLTKIATTGTIFFLPCLG</sequence>
<protein>
    <submittedName>
        <fullName evidence="1">Uncharacterized protein</fullName>
    </submittedName>
</protein>
<gene>
    <name evidence="1" type="ORF">IZU98_03580</name>
</gene>
<organism evidence="1 2">
    <name type="scientific">Pseudomonas fulva</name>
    <dbReference type="NCBI Taxonomy" id="47880"/>
    <lineage>
        <taxon>Bacteria</taxon>
        <taxon>Pseudomonadati</taxon>
        <taxon>Pseudomonadota</taxon>
        <taxon>Gammaproteobacteria</taxon>
        <taxon>Pseudomonadales</taxon>
        <taxon>Pseudomonadaceae</taxon>
        <taxon>Pseudomonas</taxon>
    </lineage>
</organism>